<accession>A0A6G3X0A9</accession>
<reference evidence="1" key="1">
    <citation type="submission" date="2020-01" db="EMBL/GenBank/DDBJ databases">
        <title>Insect and environment-associated Actinomycetes.</title>
        <authorList>
            <person name="Currrie C."/>
            <person name="Chevrette M."/>
            <person name="Carlson C."/>
            <person name="Stubbendieck R."/>
            <person name="Wendt-Pienkowski E."/>
        </authorList>
    </citation>
    <scope>NUCLEOTIDE SEQUENCE</scope>
    <source>
        <strain evidence="1">SID7499</strain>
    </source>
</reference>
<comment type="caution">
    <text evidence="1">The sequence shown here is derived from an EMBL/GenBank/DDBJ whole genome shotgun (WGS) entry which is preliminary data.</text>
</comment>
<evidence type="ECO:0000313" key="1">
    <source>
        <dbReference type="EMBL" id="NEE11161.1"/>
    </source>
</evidence>
<dbReference type="EMBL" id="JAAGMN010003324">
    <property type="protein sequence ID" value="NEE11161.1"/>
    <property type="molecule type" value="Genomic_DNA"/>
</dbReference>
<dbReference type="AlphaFoldDB" id="A0A6G3X0A9"/>
<gene>
    <name evidence="1" type="ORF">G3M58_32495</name>
</gene>
<name>A0A6G3X0A9_9ACTN</name>
<organism evidence="1">
    <name type="scientific">Streptomyces sp. SID7499</name>
    <dbReference type="NCBI Taxonomy" id="2706086"/>
    <lineage>
        <taxon>Bacteria</taxon>
        <taxon>Bacillati</taxon>
        <taxon>Actinomycetota</taxon>
        <taxon>Actinomycetes</taxon>
        <taxon>Kitasatosporales</taxon>
        <taxon>Streptomycetaceae</taxon>
        <taxon>Streptomyces</taxon>
    </lineage>
</organism>
<proteinExistence type="predicted"/>
<protein>
    <submittedName>
        <fullName evidence="1">Serine/threonine-protein phosphatase</fullName>
    </submittedName>
</protein>
<sequence length="53" mass="6054">AFYPLTDRITGWSECDPDAFLDRFRRDLLRHVGGHLNDDAAMIVVTRPALLPE</sequence>
<feature type="non-terminal residue" evidence="1">
    <location>
        <position position="1"/>
    </location>
</feature>